<evidence type="ECO:0000313" key="4">
    <source>
        <dbReference type="EMBL" id="KAK2981838.1"/>
    </source>
</evidence>
<reference evidence="4" key="1">
    <citation type="submission" date="2022-12" db="EMBL/GenBank/DDBJ databases">
        <title>Draft genome assemblies for two species of Escallonia (Escalloniales).</title>
        <authorList>
            <person name="Chanderbali A."/>
            <person name="Dervinis C."/>
            <person name="Anghel I."/>
            <person name="Soltis D."/>
            <person name="Soltis P."/>
            <person name="Zapata F."/>
        </authorList>
    </citation>
    <scope>NUCLEOTIDE SEQUENCE</scope>
    <source>
        <strain evidence="4">UCBG92.1500</strain>
        <tissue evidence="4">Leaf</tissue>
    </source>
</reference>
<dbReference type="AlphaFoldDB" id="A0AA88UGQ7"/>
<protein>
    <recommendedName>
        <fullName evidence="3">DUF7356 domain-containing protein</fullName>
    </recommendedName>
</protein>
<keyword evidence="2" id="KW-0812">Transmembrane</keyword>
<dbReference type="Proteomes" id="UP001187471">
    <property type="component" value="Unassembled WGS sequence"/>
</dbReference>
<keyword evidence="2" id="KW-1133">Transmembrane helix</keyword>
<evidence type="ECO:0000256" key="1">
    <source>
        <dbReference type="SAM" id="MobiDB-lite"/>
    </source>
</evidence>
<feature type="transmembrane region" description="Helical" evidence="2">
    <location>
        <begin position="203"/>
        <end position="222"/>
    </location>
</feature>
<evidence type="ECO:0000256" key="2">
    <source>
        <dbReference type="SAM" id="Phobius"/>
    </source>
</evidence>
<feature type="region of interest" description="Disordered" evidence="1">
    <location>
        <begin position="264"/>
        <end position="283"/>
    </location>
</feature>
<proteinExistence type="predicted"/>
<organism evidence="4 5">
    <name type="scientific">Escallonia rubra</name>
    <dbReference type="NCBI Taxonomy" id="112253"/>
    <lineage>
        <taxon>Eukaryota</taxon>
        <taxon>Viridiplantae</taxon>
        <taxon>Streptophyta</taxon>
        <taxon>Embryophyta</taxon>
        <taxon>Tracheophyta</taxon>
        <taxon>Spermatophyta</taxon>
        <taxon>Magnoliopsida</taxon>
        <taxon>eudicotyledons</taxon>
        <taxon>Gunneridae</taxon>
        <taxon>Pentapetalae</taxon>
        <taxon>asterids</taxon>
        <taxon>campanulids</taxon>
        <taxon>Escalloniales</taxon>
        <taxon>Escalloniaceae</taxon>
        <taxon>Escallonia</taxon>
    </lineage>
</organism>
<feature type="domain" description="DUF7356" evidence="3">
    <location>
        <begin position="111"/>
        <end position="182"/>
    </location>
</feature>
<dbReference type="EMBL" id="JAVXUO010001488">
    <property type="protein sequence ID" value="KAK2981838.1"/>
    <property type="molecule type" value="Genomic_DNA"/>
</dbReference>
<feature type="non-terminal residue" evidence="4">
    <location>
        <position position="1"/>
    </location>
</feature>
<comment type="caution">
    <text evidence="4">The sequence shown here is derived from an EMBL/GenBank/DDBJ whole genome shotgun (WGS) entry which is preliminary data.</text>
</comment>
<feature type="region of interest" description="Disordered" evidence="1">
    <location>
        <begin position="1"/>
        <end position="108"/>
    </location>
</feature>
<evidence type="ECO:0000313" key="5">
    <source>
        <dbReference type="Proteomes" id="UP001187471"/>
    </source>
</evidence>
<dbReference type="PANTHER" id="PTHR34200:SF2">
    <property type="entry name" value="TRANSMEMBRANE PROTEIN"/>
    <property type="match status" value="1"/>
</dbReference>
<dbReference type="InterPro" id="IPR055780">
    <property type="entry name" value="DUF7356"/>
</dbReference>
<sequence>ITPVPSPVSGNNNSDPSPVDVGKEKPIVPKGLNGNNSTNSTSIPAADKRTKGLNGNNSTNSTSIPADKQTDKGNNHEGKKDDKGKNHEGNKDDKITNSELSTNGSCEGISKSSEEYLLVKNEGEVTINVSLTALGSVGNFSQPFEISNHQSKEINISTVEKSAKIVLNAGNGEECVLHMGTPKSEGNFFRQVTFYSKQVTPIYGAYLLFVVVLIFTGTWACCKLRKRRLQGGVPYKELEMGLPESASAVDQDVAEGWDEHWDDDWDEENAVKSPGGHHVGSISANGLISRSSKRDGWEDWDD</sequence>
<feature type="compositionally biased region" description="Basic and acidic residues" evidence="1">
    <location>
        <begin position="68"/>
        <end position="96"/>
    </location>
</feature>
<keyword evidence="2" id="KW-0472">Membrane</keyword>
<accession>A0AA88UGQ7</accession>
<keyword evidence="5" id="KW-1185">Reference proteome</keyword>
<name>A0AA88UGQ7_9ASTE</name>
<dbReference type="Pfam" id="PF24053">
    <property type="entry name" value="DUF7356"/>
    <property type="match status" value="1"/>
</dbReference>
<evidence type="ECO:0000259" key="3">
    <source>
        <dbReference type="Pfam" id="PF24053"/>
    </source>
</evidence>
<gene>
    <name evidence="4" type="ORF">RJ640_010355</name>
</gene>
<dbReference type="PANTHER" id="PTHR34200">
    <property type="entry name" value="DENTIN SIALOPHOSPHOPROTEIN-LIKE ISOFORM X1"/>
    <property type="match status" value="1"/>
</dbReference>